<dbReference type="PANTHER" id="PTHR43495:SF4">
    <property type="entry name" value="AROMATIC AMINO ACID TRANSPORT PROTEIN AROP"/>
    <property type="match status" value="1"/>
</dbReference>
<keyword evidence="7" id="KW-0029">Amino-acid transport</keyword>
<proteinExistence type="inferred from homology"/>
<evidence type="ECO:0000256" key="8">
    <source>
        <dbReference type="ARBA" id="ARBA00022989"/>
    </source>
</evidence>
<feature type="transmembrane region" description="Helical" evidence="10">
    <location>
        <begin position="250"/>
        <end position="268"/>
    </location>
</feature>
<evidence type="ECO:0000256" key="9">
    <source>
        <dbReference type="ARBA" id="ARBA00023136"/>
    </source>
</evidence>
<evidence type="ECO:0000313" key="13">
    <source>
        <dbReference type="Proteomes" id="UP001622557"/>
    </source>
</evidence>
<feature type="transmembrane region" description="Helical" evidence="10">
    <location>
        <begin position="366"/>
        <end position="387"/>
    </location>
</feature>
<feature type="transmembrane region" description="Helical" evidence="10">
    <location>
        <begin position="436"/>
        <end position="453"/>
    </location>
</feature>
<keyword evidence="8 10" id="KW-1133">Transmembrane helix</keyword>
<protein>
    <submittedName>
        <fullName evidence="12">Amino acid permease</fullName>
    </submittedName>
</protein>
<feature type="domain" description="Amino acid permease/ SLC12A" evidence="11">
    <location>
        <begin position="22"/>
        <end position="456"/>
    </location>
</feature>
<feature type="transmembrane region" description="Helical" evidence="10">
    <location>
        <begin position="130"/>
        <end position="152"/>
    </location>
</feature>
<dbReference type="PROSITE" id="PS00218">
    <property type="entry name" value="AMINO_ACID_PERMEASE_1"/>
    <property type="match status" value="1"/>
</dbReference>
<evidence type="ECO:0000256" key="4">
    <source>
        <dbReference type="ARBA" id="ARBA00022475"/>
    </source>
</evidence>
<keyword evidence="4" id="KW-1003">Cell membrane</keyword>
<keyword evidence="13" id="KW-1185">Reference proteome</keyword>
<dbReference type="InterPro" id="IPR004841">
    <property type="entry name" value="AA-permease/SLC12A_dom"/>
</dbReference>
<evidence type="ECO:0000256" key="7">
    <source>
        <dbReference type="ARBA" id="ARBA00022970"/>
    </source>
</evidence>
<feature type="transmembrane region" description="Helical" evidence="10">
    <location>
        <begin position="164"/>
        <end position="184"/>
    </location>
</feature>
<feature type="transmembrane region" description="Helical" evidence="10">
    <location>
        <begin position="89"/>
        <end position="110"/>
    </location>
</feature>
<keyword evidence="9 10" id="KW-0472">Membrane</keyword>
<evidence type="ECO:0000256" key="6">
    <source>
        <dbReference type="ARBA" id="ARBA00022692"/>
    </source>
</evidence>
<comment type="similarity">
    <text evidence="2">Belongs to the amino acid-polyamine-organocation (APC) superfamily. Amino acid transporter (AAT) (TC 2.A.3.1) family.</text>
</comment>
<evidence type="ECO:0000256" key="5">
    <source>
        <dbReference type="ARBA" id="ARBA00022519"/>
    </source>
</evidence>
<dbReference type="Proteomes" id="UP001622557">
    <property type="component" value="Chromosome"/>
</dbReference>
<feature type="transmembrane region" description="Helical" evidence="10">
    <location>
        <begin position="341"/>
        <end position="360"/>
    </location>
</feature>
<accession>A0ABZ1KTZ8</accession>
<dbReference type="Gene3D" id="1.20.1740.10">
    <property type="entry name" value="Amino acid/polyamine transporter I"/>
    <property type="match status" value="1"/>
</dbReference>
<evidence type="ECO:0000256" key="1">
    <source>
        <dbReference type="ARBA" id="ARBA00004429"/>
    </source>
</evidence>
<dbReference type="Pfam" id="PF00324">
    <property type="entry name" value="AA_permease"/>
    <property type="match status" value="1"/>
</dbReference>
<evidence type="ECO:0000256" key="3">
    <source>
        <dbReference type="ARBA" id="ARBA00022448"/>
    </source>
</evidence>
<feature type="transmembrane region" description="Helical" evidence="10">
    <location>
        <begin position="50"/>
        <end position="69"/>
    </location>
</feature>
<feature type="transmembrane region" description="Helical" evidence="10">
    <location>
        <begin position="408"/>
        <end position="430"/>
    </location>
</feature>
<keyword evidence="3" id="KW-0813">Transport</keyword>
<dbReference type="InterPro" id="IPR004840">
    <property type="entry name" value="Amino_acid_permease_CS"/>
</dbReference>
<reference evidence="12 13" key="1">
    <citation type="submission" date="2022-10" db="EMBL/GenBank/DDBJ databases">
        <title>The complete genomes of actinobacterial strains from the NBC collection.</title>
        <authorList>
            <person name="Joergensen T.S."/>
            <person name="Alvarez Arevalo M."/>
            <person name="Sterndorff E.B."/>
            <person name="Faurdal D."/>
            <person name="Vuksanovic O."/>
            <person name="Mourched A.-S."/>
            <person name="Charusanti P."/>
            <person name="Shaw S."/>
            <person name="Blin K."/>
            <person name="Weber T."/>
        </authorList>
    </citation>
    <scope>NUCLEOTIDE SEQUENCE [LARGE SCALE GENOMIC DNA]</scope>
    <source>
        <strain evidence="12 13">NBC_00156</strain>
    </source>
</reference>
<dbReference type="PANTHER" id="PTHR43495">
    <property type="entry name" value="GABA PERMEASE"/>
    <property type="match status" value="1"/>
</dbReference>
<feature type="transmembrane region" description="Helical" evidence="10">
    <location>
        <begin position="204"/>
        <end position="229"/>
    </location>
</feature>
<dbReference type="GeneID" id="97282636"/>
<sequence length="475" mass="51244">MASGTPEVYEKENLRRDLKSRHIQMIAIGGTIGTGLFYGSGWAVATAGPAVVLAYVVAAVAIYFVMRALGEMSVEEPVSGAYVSYANRYIHRFAGFLNGWNAFVFLLATSAAELNSLGRFAQYWFPGLPIWVPGAVAVLVMYAVNVVGVNFYGESEFWFAMIKVVAIVAMILFGLAMVFLGVGHDGRPIGLGNLTEHGGFFPHGLSGTVLALVMVAFSFGGVETLGLAAGEAKDVTRTMPKAVNATFWRLMIFYVGAVTVLVTLFPWTQLTGEGSPFVTVFAEIGIPAAATVMNLVVITAVLSAVNASVYTNSRTFYNLALQGNAPAVLGTVNHRNVPTRAISLVFATMFGSVLLNFLIPDQVFEIFSSVTVFGLLCAWSSIAVSHLRFRRIKRRDGQEDRIRYKMPFHPYGDYLALVFVSTVLVCIAVLPETRTSLYVSGGWVLVVFLAYKVHTRAGGRPAEPAPATTETAPLG</sequence>
<name>A0ABZ1KTZ8_STRAH</name>
<dbReference type="RefSeq" id="WP_405448407.1">
    <property type="nucleotide sequence ID" value="NZ_CP108164.1"/>
</dbReference>
<feature type="transmembrane region" description="Helical" evidence="10">
    <location>
        <begin position="280"/>
        <end position="305"/>
    </location>
</feature>
<comment type="subcellular location">
    <subcellularLocation>
        <location evidence="1">Cell inner membrane</location>
        <topology evidence="1">Multi-pass membrane protein</topology>
    </subcellularLocation>
</comment>
<dbReference type="EMBL" id="CP108164">
    <property type="protein sequence ID" value="WTQ82333.1"/>
    <property type="molecule type" value="Genomic_DNA"/>
</dbReference>
<keyword evidence="5" id="KW-0997">Cell inner membrane</keyword>
<evidence type="ECO:0000313" key="12">
    <source>
        <dbReference type="EMBL" id="WTQ82333.1"/>
    </source>
</evidence>
<organism evidence="12 13">
    <name type="scientific">Streptomyces achromogenes</name>
    <dbReference type="NCBI Taxonomy" id="67255"/>
    <lineage>
        <taxon>Bacteria</taxon>
        <taxon>Bacillati</taxon>
        <taxon>Actinomycetota</taxon>
        <taxon>Actinomycetes</taxon>
        <taxon>Kitasatosporales</taxon>
        <taxon>Streptomycetaceae</taxon>
        <taxon>Streptomyces</taxon>
    </lineage>
</organism>
<feature type="transmembrane region" description="Helical" evidence="10">
    <location>
        <begin position="25"/>
        <end position="44"/>
    </location>
</feature>
<dbReference type="PIRSF" id="PIRSF006060">
    <property type="entry name" value="AA_transporter"/>
    <property type="match status" value="1"/>
</dbReference>
<evidence type="ECO:0000256" key="2">
    <source>
        <dbReference type="ARBA" id="ARBA00008583"/>
    </source>
</evidence>
<evidence type="ECO:0000259" key="11">
    <source>
        <dbReference type="Pfam" id="PF00324"/>
    </source>
</evidence>
<evidence type="ECO:0000256" key="10">
    <source>
        <dbReference type="SAM" id="Phobius"/>
    </source>
</evidence>
<keyword evidence="6 10" id="KW-0812">Transmembrane</keyword>
<gene>
    <name evidence="12" type="ORF">OG350_19400</name>
</gene>